<dbReference type="RefSeq" id="WP_023444273.1">
    <property type="nucleotide sequence ID" value="NZ_AOFQ01000011.1"/>
</dbReference>
<name>V4QDA8_STUCH</name>
<keyword evidence="3" id="KW-0489">Methyltransferase</keyword>
<dbReference type="Pfam" id="PF01555">
    <property type="entry name" value="N6_N4_Mtase"/>
    <property type="match status" value="1"/>
</dbReference>
<keyword evidence="5" id="KW-0949">S-adenosyl-L-methionine</keyword>
<dbReference type="SUPFAM" id="SSF53335">
    <property type="entry name" value="S-adenosyl-L-methionine-dependent methyltransferases"/>
    <property type="match status" value="1"/>
</dbReference>
<dbReference type="REBASE" id="120188">
    <property type="entry name" value="M.PchAW1ORF4215P"/>
</dbReference>
<feature type="region of interest" description="Disordered" evidence="7">
    <location>
        <begin position="226"/>
        <end position="257"/>
    </location>
</feature>
<protein>
    <recommendedName>
        <fullName evidence="2">site-specific DNA-methyltransferase (adenine-specific)</fullName>
        <ecNumber evidence="2">2.1.1.72</ecNumber>
    </recommendedName>
</protein>
<comment type="caution">
    <text evidence="9">The sequence shown here is derived from an EMBL/GenBank/DDBJ whole genome shotgun (WGS) entry which is preliminary data.</text>
</comment>
<reference evidence="9 10" key="1">
    <citation type="submission" date="2013-07" db="EMBL/GenBank/DDBJ databases">
        <authorList>
            <person name="Schaap P.J."/>
            <person name="Mehboob F."/>
            <person name="Oosterkamp M.J."/>
            <person name="de Vos W.M."/>
            <person name="Stams A.J.M."/>
            <person name="Koehorst J.J."/>
        </authorList>
    </citation>
    <scope>NUCLEOTIDE SEQUENCE [LARGE SCALE GENOMIC DNA]</scope>
    <source>
        <strain evidence="9 10">AW-1</strain>
    </source>
</reference>
<dbReference type="InterPro" id="IPR002052">
    <property type="entry name" value="DNA_methylase_N6_adenine_CS"/>
</dbReference>
<dbReference type="InterPro" id="IPR029063">
    <property type="entry name" value="SAM-dependent_MTases_sf"/>
</dbReference>
<dbReference type="InterPro" id="IPR002941">
    <property type="entry name" value="DNA_methylase_N4/N6"/>
</dbReference>
<dbReference type="GO" id="GO:0032259">
    <property type="term" value="P:methylation"/>
    <property type="evidence" value="ECO:0007669"/>
    <property type="project" value="UniProtKB-KW"/>
</dbReference>
<evidence type="ECO:0000313" key="10">
    <source>
        <dbReference type="Proteomes" id="UP000017822"/>
    </source>
</evidence>
<dbReference type="AlphaFoldDB" id="V4QDA8"/>
<dbReference type="Gene3D" id="3.40.50.150">
    <property type="entry name" value="Vaccinia Virus protein VP39"/>
    <property type="match status" value="1"/>
</dbReference>
<dbReference type="EMBL" id="AOFQ01000011">
    <property type="protein sequence ID" value="ESR00710.1"/>
    <property type="molecule type" value="Genomic_DNA"/>
</dbReference>
<dbReference type="GO" id="GO:0009007">
    <property type="term" value="F:site-specific DNA-methyltransferase (adenine-specific) activity"/>
    <property type="evidence" value="ECO:0007669"/>
    <property type="project" value="UniProtKB-EC"/>
</dbReference>
<dbReference type="PRINTS" id="PR00506">
    <property type="entry name" value="D21N6MTFRASE"/>
</dbReference>
<proteinExistence type="inferred from homology"/>
<evidence type="ECO:0000256" key="3">
    <source>
        <dbReference type="ARBA" id="ARBA00022603"/>
    </source>
</evidence>
<gene>
    <name evidence="9" type="ORF">F753_04215</name>
</gene>
<comment type="catalytic activity">
    <reaction evidence="6">
        <text>a 2'-deoxyadenosine in DNA + S-adenosyl-L-methionine = an N(6)-methyl-2'-deoxyadenosine in DNA + S-adenosyl-L-homocysteine + H(+)</text>
        <dbReference type="Rhea" id="RHEA:15197"/>
        <dbReference type="Rhea" id="RHEA-COMP:12418"/>
        <dbReference type="Rhea" id="RHEA-COMP:12419"/>
        <dbReference type="ChEBI" id="CHEBI:15378"/>
        <dbReference type="ChEBI" id="CHEBI:57856"/>
        <dbReference type="ChEBI" id="CHEBI:59789"/>
        <dbReference type="ChEBI" id="CHEBI:90615"/>
        <dbReference type="ChEBI" id="CHEBI:90616"/>
        <dbReference type="EC" id="2.1.1.72"/>
    </reaction>
</comment>
<comment type="similarity">
    <text evidence="1">Belongs to the N(4)/N(6)-methyltransferase family.</text>
</comment>
<evidence type="ECO:0000256" key="4">
    <source>
        <dbReference type="ARBA" id="ARBA00022679"/>
    </source>
</evidence>
<dbReference type="PROSITE" id="PS00092">
    <property type="entry name" value="N6_MTASE"/>
    <property type="match status" value="1"/>
</dbReference>
<dbReference type="PATRIC" id="fig|1263865.4.peg.825"/>
<accession>V4QDA8</accession>
<dbReference type="InterPro" id="IPR002295">
    <property type="entry name" value="N4/N6-MTase_EcoPI_Mod-like"/>
</dbReference>
<dbReference type="GO" id="GO:0008170">
    <property type="term" value="F:N-methyltransferase activity"/>
    <property type="evidence" value="ECO:0007669"/>
    <property type="project" value="InterPro"/>
</dbReference>
<evidence type="ECO:0000259" key="8">
    <source>
        <dbReference type="Pfam" id="PF01555"/>
    </source>
</evidence>
<evidence type="ECO:0000256" key="5">
    <source>
        <dbReference type="ARBA" id="ARBA00022691"/>
    </source>
</evidence>
<dbReference type="GO" id="GO:0003677">
    <property type="term" value="F:DNA binding"/>
    <property type="evidence" value="ECO:0007669"/>
    <property type="project" value="InterPro"/>
</dbReference>
<feature type="domain" description="DNA methylase N-4/N-6" evidence="8">
    <location>
        <begin position="81"/>
        <end position="367"/>
    </location>
</feature>
<keyword evidence="4" id="KW-0808">Transferase</keyword>
<evidence type="ECO:0000256" key="2">
    <source>
        <dbReference type="ARBA" id="ARBA00011900"/>
    </source>
</evidence>
<evidence type="ECO:0000256" key="1">
    <source>
        <dbReference type="ARBA" id="ARBA00006594"/>
    </source>
</evidence>
<dbReference type="EC" id="2.1.1.72" evidence="2"/>
<organism evidence="9 10">
    <name type="scientific">Stutzerimonas chloritidismutans AW-1</name>
    <dbReference type="NCBI Taxonomy" id="1263865"/>
    <lineage>
        <taxon>Bacteria</taxon>
        <taxon>Pseudomonadati</taxon>
        <taxon>Pseudomonadota</taxon>
        <taxon>Gammaproteobacteria</taxon>
        <taxon>Pseudomonadales</taxon>
        <taxon>Pseudomonadaceae</taxon>
        <taxon>Stutzerimonas</taxon>
    </lineage>
</organism>
<evidence type="ECO:0000256" key="6">
    <source>
        <dbReference type="ARBA" id="ARBA00047942"/>
    </source>
</evidence>
<dbReference type="Proteomes" id="UP000017822">
    <property type="component" value="Unassembled WGS sequence"/>
</dbReference>
<evidence type="ECO:0000256" key="7">
    <source>
        <dbReference type="SAM" id="MobiDB-lite"/>
    </source>
</evidence>
<sequence length="438" mass="49217">MAVPIPGKGKRSNGAQGHPADTGGFRLEYPGKKSVEEILATPAGRYVPNPAYFGGDNRLYHADNLAVLSALAQDESVAGKVKLVYIDPPFATASAFESRKQKHAYDDHLVGPAFVESLRERLVLIHRLLADDGSLYLHLDERMIFHFRVVLDEIFGEKNFRNCITRKKCNPKNYTRKTYGNVADYILFYTKSDSYVWNRPVEQWDDAKALKEYQYVDPDGRRYKKVPVHAPGVRNGETGKDWRGKPPPPGKHWQYPPSTLDEMDARGEIYWSATGNPRRKIYLENSAGIPVQDIWMDMRDAHNQNIHITGYPTEKNPALLARIVEASSNPGDLVMDCYSGSGTTIAVAASLGRRWIGVDRSDEAIRTTLHRFELGTERMGDFVNAKKQGALSLHEPITDFVLYEPETEAVLVVESDKPVKKTRRVAKSSEITEALAAR</sequence>
<feature type="region of interest" description="Disordered" evidence="7">
    <location>
        <begin position="1"/>
        <end position="26"/>
    </location>
</feature>
<evidence type="ECO:0000313" key="9">
    <source>
        <dbReference type="EMBL" id="ESR00710.1"/>
    </source>
</evidence>